<dbReference type="RefSeq" id="WP_406603571.1">
    <property type="nucleotide sequence ID" value="NZ_WEGI01000018.1"/>
</dbReference>
<evidence type="ECO:0000256" key="6">
    <source>
        <dbReference type="SAM" id="MobiDB-lite"/>
    </source>
</evidence>
<keyword evidence="1" id="KW-0001">2Fe-2S</keyword>
<evidence type="ECO:0000256" key="1">
    <source>
        <dbReference type="ARBA" id="ARBA00022714"/>
    </source>
</evidence>
<keyword evidence="5" id="KW-0411">Iron-sulfur</keyword>
<dbReference type="Gene3D" id="2.102.10.10">
    <property type="entry name" value="Rieske [2Fe-2S] iron-sulphur domain"/>
    <property type="match status" value="1"/>
</dbReference>
<keyword evidence="2" id="KW-0479">Metal-binding</keyword>
<dbReference type="AlphaFoldDB" id="A0A7K0E009"/>
<keyword evidence="3" id="KW-0560">Oxidoreductase</keyword>
<dbReference type="PROSITE" id="PS51296">
    <property type="entry name" value="RIESKE"/>
    <property type="match status" value="1"/>
</dbReference>
<evidence type="ECO:0000313" key="9">
    <source>
        <dbReference type="Proteomes" id="UP000431401"/>
    </source>
</evidence>
<dbReference type="SUPFAM" id="SSF50022">
    <property type="entry name" value="ISP domain"/>
    <property type="match status" value="1"/>
</dbReference>
<feature type="region of interest" description="Disordered" evidence="6">
    <location>
        <begin position="327"/>
        <end position="360"/>
    </location>
</feature>
<dbReference type="GO" id="GO:0046872">
    <property type="term" value="F:metal ion binding"/>
    <property type="evidence" value="ECO:0007669"/>
    <property type="project" value="UniProtKB-KW"/>
</dbReference>
<dbReference type="GO" id="GO:0051537">
    <property type="term" value="F:2 iron, 2 sulfur cluster binding"/>
    <property type="evidence" value="ECO:0007669"/>
    <property type="project" value="UniProtKB-KW"/>
</dbReference>
<evidence type="ECO:0000313" key="8">
    <source>
        <dbReference type="EMBL" id="MQY31315.1"/>
    </source>
</evidence>
<accession>A0A7K0E009</accession>
<feature type="domain" description="Rieske" evidence="7">
    <location>
        <begin position="55"/>
        <end position="144"/>
    </location>
</feature>
<comment type="caution">
    <text evidence="8">The sequence shown here is derived from an EMBL/GenBank/DDBJ whole genome shotgun (WGS) entry which is preliminary data.</text>
</comment>
<dbReference type="GO" id="GO:0004497">
    <property type="term" value="F:monooxygenase activity"/>
    <property type="evidence" value="ECO:0007669"/>
    <property type="project" value="UniProtKB-ARBA"/>
</dbReference>
<dbReference type="PANTHER" id="PTHR21266:SF60">
    <property type="entry name" value="3-KETOSTEROID-9-ALPHA-MONOOXYGENASE, OXYGENASE COMPONENT"/>
    <property type="match status" value="1"/>
</dbReference>
<reference evidence="8 9" key="1">
    <citation type="submission" date="2019-10" db="EMBL/GenBank/DDBJ databases">
        <title>Nocardia macrotermitis sp. nov. and Nocardia aurantia sp. nov., isolated from the gut of fungus growing-termite Macrotermes natalensis.</title>
        <authorList>
            <person name="Benndorf R."/>
            <person name="Schwitalla J."/>
            <person name="Martin K."/>
            <person name="De Beer W."/>
            <person name="Kaster A.-K."/>
            <person name="Vollmers J."/>
            <person name="Poulsen M."/>
            <person name="Beemelmanns C."/>
        </authorList>
    </citation>
    <scope>NUCLEOTIDE SEQUENCE [LARGE SCALE GENOMIC DNA]</scope>
    <source>
        <strain evidence="8 9">RB56</strain>
    </source>
</reference>
<proteinExistence type="predicted"/>
<dbReference type="Proteomes" id="UP000431401">
    <property type="component" value="Unassembled WGS sequence"/>
</dbReference>
<dbReference type="InterPro" id="IPR036922">
    <property type="entry name" value="Rieske_2Fe-2S_sf"/>
</dbReference>
<dbReference type="Pfam" id="PF00355">
    <property type="entry name" value="Rieske"/>
    <property type="match status" value="1"/>
</dbReference>
<keyword evidence="9" id="KW-1185">Reference proteome</keyword>
<evidence type="ECO:0000256" key="4">
    <source>
        <dbReference type="ARBA" id="ARBA00023004"/>
    </source>
</evidence>
<evidence type="ECO:0000259" key="7">
    <source>
        <dbReference type="PROSITE" id="PS51296"/>
    </source>
</evidence>
<dbReference type="EMBL" id="WEGI01000018">
    <property type="protein sequence ID" value="MQY31315.1"/>
    <property type="molecule type" value="Genomic_DNA"/>
</dbReference>
<dbReference type="InterPro" id="IPR050584">
    <property type="entry name" value="Cholesterol_7-desaturase"/>
</dbReference>
<dbReference type="PANTHER" id="PTHR21266">
    <property type="entry name" value="IRON-SULFUR DOMAIN CONTAINING PROTEIN"/>
    <property type="match status" value="1"/>
</dbReference>
<dbReference type="Pfam" id="PF19299">
    <property type="entry name" value="DUF5914"/>
    <property type="match status" value="1"/>
</dbReference>
<dbReference type="InterPro" id="IPR045612">
    <property type="entry name" value="DUF5914"/>
</dbReference>
<protein>
    <recommendedName>
        <fullName evidence="7">Rieske domain-containing protein</fullName>
    </recommendedName>
</protein>
<dbReference type="GO" id="GO:0016705">
    <property type="term" value="F:oxidoreductase activity, acting on paired donors, with incorporation or reduction of molecular oxygen"/>
    <property type="evidence" value="ECO:0007669"/>
    <property type="project" value="UniProtKB-ARBA"/>
</dbReference>
<evidence type="ECO:0000256" key="3">
    <source>
        <dbReference type="ARBA" id="ARBA00023002"/>
    </source>
</evidence>
<sequence>MSRLRTVADRARKSIPLHLFSPTPWPAQQPTYEQARPGLIEAALKSATAQPSGNWYVFAPSRDVRAGKPFGATVAGVEIVAWRDTHGVLHAGPRACPHLGADLATARMHEGALLCRWHGLRIDGAPTPRWSPFPAHDDGVLCWVRLDRVGNETPTDTPILPARPADTRVHAVATVTGTCEPDDIIANRLDPWHGSWFHPYSFANLRVTRTPTPDDDRFLLTVTFRVGPRLGVPVEAEFTCPDPRTIVMRILSGEGVGSVVETHATPVDPGPDGLARTTVTEAVIADSTRPGFRAAHHALPLLRPLMRHTALRLWRDDLTYAERRYRQRTRRDARTPQTFTAHYGPSSDPEQDATPPDPLG</sequence>
<gene>
    <name evidence="8" type="ORF">NRB56_69240</name>
</gene>
<keyword evidence="4" id="KW-0408">Iron</keyword>
<name>A0A7K0E009_9NOCA</name>
<organism evidence="8 9">
    <name type="scientific">Nocardia aurantia</name>
    <dbReference type="NCBI Taxonomy" id="2585199"/>
    <lineage>
        <taxon>Bacteria</taxon>
        <taxon>Bacillati</taxon>
        <taxon>Actinomycetota</taxon>
        <taxon>Actinomycetes</taxon>
        <taxon>Mycobacteriales</taxon>
        <taxon>Nocardiaceae</taxon>
        <taxon>Nocardia</taxon>
    </lineage>
</organism>
<evidence type="ECO:0000256" key="2">
    <source>
        <dbReference type="ARBA" id="ARBA00022723"/>
    </source>
</evidence>
<dbReference type="InterPro" id="IPR017941">
    <property type="entry name" value="Rieske_2Fe-2S"/>
</dbReference>
<evidence type="ECO:0000256" key="5">
    <source>
        <dbReference type="ARBA" id="ARBA00023014"/>
    </source>
</evidence>